<dbReference type="WBParaSite" id="PgR019_g138_t01">
    <property type="protein sequence ID" value="PgR019_g138_t01"/>
    <property type="gene ID" value="PgR019_g138"/>
</dbReference>
<protein>
    <submittedName>
        <fullName evidence="4">Uncharacterized protein</fullName>
    </submittedName>
</protein>
<dbReference type="Proteomes" id="UP000887569">
    <property type="component" value="Unplaced"/>
</dbReference>
<organism evidence="3 4">
    <name type="scientific">Parascaris univalens</name>
    <name type="common">Nematode worm</name>
    <dbReference type="NCBI Taxonomy" id="6257"/>
    <lineage>
        <taxon>Eukaryota</taxon>
        <taxon>Metazoa</taxon>
        <taxon>Ecdysozoa</taxon>
        <taxon>Nematoda</taxon>
        <taxon>Chromadorea</taxon>
        <taxon>Rhabditida</taxon>
        <taxon>Spirurina</taxon>
        <taxon>Ascaridomorpha</taxon>
        <taxon>Ascaridoidea</taxon>
        <taxon>Ascarididae</taxon>
        <taxon>Parascaris</taxon>
    </lineage>
</organism>
<evidence type="ECO:0000256" key="1">
    <source>
        <dbReference type="SAM" id="Coils"/>
    </source>
</evidence>
<evidence type="ECO:0000256" key="2">
    <source>
        <dbReference type="SAM" id="MobiDB-lite"/>
    </source>
</evidence>
<name>A0A915AZJ7_PARUN</name>
<evidence type="ECO:0000313" key="4">
    <source>
        <dbReference type="WBParaSite" id="PgR019_g138_t01"/>
    </source>
</evidence>
<keyword evidence="1" id="KW-0175">Coiled coil</keyword>
<proteinExistence type="predicted"/>
<accession>A0A915AZJ7</accession>
<feature type="coiled-coil region" evidence="1">
    <location>
        <begin position="77"/>
        <end position="104"/>
    </location>
</feature>
<keyword evidence="3" id="KW-1185">Reference proteome</keyword>
<reference evidence="4" key="1">
    <citation type="submission" date="2022-11" db="UniProtKB">
        <authorList>
            <consortium name="WormBaseParasite"/>
        </authorList>
    </citation>
    <scope>IDENTIFICATION</scope>
</reference>
<evidence type="ECO:0000313" key="3">
    <source>
        <dbReference type="Proteomes" id="UP000887569"/>
    </source>
</evidence>
<feature type="region of interest" description="Disordered" evidence="2">
    <location>
        <begin position="1"/>
        <end position="23"/>
    </location>
</feature>
<sequence length="115" mass="13280">MQRTPTKRLGEFPGMDGNSNVMTKNDNALLLTDIRDSSGKGYSMVSEKRYPLAENFNERAVPWQESEHSCRHVSNTEDDWETEIASFRAERKNLKAELAKLDEMCSEIRMFLSLF</sequence>
<dbReference type="AlphaFoldDB" id="A0A915AZJ7"/>